<keyword evidence="4" id="KW-1185">Reference proteome</keyword>
<dbReference type="RefSeq" id="WP_209338626.1">
    <property type="nucleotide sequence ID" value="NZ_JAGIQL010000011.1"/>
</dbReference>
<organism evidence="3 4">
    <name type="scientific">Streptomyces montanisoli</name>
    <dbReference type="NCBI Taxonomy" id="2798581"/>
    <lineage>
        <taxon>Bacteria</taxon>
        <taxon>Bacillati</taxon>
        <taxon>Actinomycetota</taxon>
        <taxon>Actinomycetes</taxon>
        <taxon>Kitasatosporales</taxon>
        <taxon>Streptomycetaceae</taxon>
        <taxon>Streptomyces</taxon>
    </lineage>
</organism>
<evidence type="ECO:0000256" key="2">
    <source>
        <dbReference type="SAM" id="Phobius"/>
    </source>
</evidence>
<keyword evidence="2" id="KW-0812">Transmembrane</keyword>
<protein>
    <submittedName>
        <fullName evidence="3">Uncharacterized protein</fullName>
    </submittedName>
</protein>
<dbReference type="EMBL" id="JAGIQL010000011">
    <property type="protein sequence ID" value="MBP0456843.1"/>
    <property type="molecule type" value="Genomic_DNA"/>
</dbReference>
<proteinExistence type="predicted"/>
<feature type="transmembrane region" description="Helical" evidence="2">
    <location>
        <begin position="106"/>
        <end position="124"/>
    </location>
</feature>
<sequence length="186" mass="19602">MTDAAMAHMHGEMVAMALSGGMVALLVPGALLMTRSARAWSWVTLPAAVALPLFLVLHGVVTLLPEFAPVDQAERWVLESALVCGAFLFWLPVLGTRRPLSGAGRCLYLFLAAPVLDLPAVFMISRGHTAGGIAMMVTMLPIGFAALVLTWRWIVAEERAEQAAAPRRAGVGAPAAGPPQSPPSRA</sequence>
<dbReference type="Proteomes" id="UP000670475">
    <property type="component" value="Unassembled WGS sequence"/>
</dbReference>
<feature type="transmembrane region" description="Helical" evidence="2">
    <location>
        <begin position="39"/>
        <end position="64"/>
    </location>
</feature>
<feature type="transmembrane region" description="Helical" evidence="2">
    <location>
        <begin position="76"/>
        <end position="94"/>
    </location>
</feature>
<gene>
    <name evidence="3" type="ORF">JFN87_04890</name>
</gene>
<keyword evidence="2" id="KW-1133">Transmembrane helix</keyword>
<feature type="compositionally biased region" description="Pro residues" evidence="1">
    <location>
        <begin position="176"/>
        <end position="186"/>
    </location>
</feature>
<feature type="region of interest" description="Disordered" evidence="1">
    <location>
        <begin position="163"/>
        <end position="186"/>
    </location>
</feature>
<feature type="transmembrane region" description="Helical" evidence="2">
    <location>
        <begin position="13"/>
        <end position="32"/>
    </location>
</feature>
<keyword evidence="2" id="KW-0472">Membrane</keyword>
<evidence type="ECO:0000256" key="1">
    <source>
        <dbReference type="SAM" id="MobiDB-lite"/>
    </source>
</evidence>
<evidence type="ECO:0000313" key="3">
    <source>
        <dbReference type="EMBL" id="MBP0456843.1"/>
    </source>
</evidence>
<feature type="compositionally biased region" description="Low complexity" evidence="1">
    <location>
        <begin position="163"/>
        <end position="175"/>
    </location>
</feature>
<dbReference type="AlphaFoldDB" id="A0A940MDT0"/>
<feature type="transmembrane region" description="Helical" evidence="2">
    <location>
        <begin position="130"/>
        <end position="151"/>
    </location>
</feature>
<accession>A0A940MDT0</accession>
<evidence type="ECO:0000313" key="4">
    <source>
        <dbReference type="Proteomes" id="UP000670475"/>
    </source>
</evidence>
<reference evidence="3" key="1">
    <citation type="submission" date="2021-03" db="EMBL/GenBank/DDBJ databases">
        <title>Whole genome sequence of Streptomyces bomunensis MMS17-BM035.</title>
        <authorList>
            <person name="Lee J.H."/>
        </authorList>
    </citation>
    <scope>NUCLEOTIDE SEQUENCE</scope>
    <source>
        <strain evidence="3">MMS17-BM035</strain>
    </source>
</reference>
<comment type="caution">
    <text evidence="3">The sequence shown here is derived from an EMBL/GenBank/DDBJ whole genome shotgun (WGS) entry which is preliminary data.</text>
</comment>
<name>A0A940MDT0_9ACTN</name>